<keyword evidence="4 7" id="KW-1133">Transmembrane helix</keyword>
<feature type="transmembrane region" description="Helical" evidence="7">
    <location>
        <begin position="485"/>
        <end position="502"/>
    </location>
</feature>
<keyword evidence="3 7" id="KW-0812">Transmembrane</keyword>
<feature type="transmembrane region" description="Helical" evidence="7">
    <location>
        <begin position="572"/>
        <end position="591"/>
    </location>
</feature>
<name>A0A4U7L094_9BASI</name>
<dbReference type="PANTHER" id="PTHR23511:SF5">
    <property type="entry name" value="MAJOR FACILITATOR-TYPE TRANSPORTER HXNZ-RELATED"/>
    <property type="match status" value="1"/>
</dbReference>
<dbReference type="GO" id="GO:0022857">
    <property type="term" value="F:transmembrane transporter activity"/>
    <property type="evidence" value="ECO:0007669"/>
    <property type="project" value="InterPro"/>
</dbReference>
<evidence type="ECO:0000313" key="9">
    <source>
        <dbReference type="EMBL" id="TKY90116.1"/>
    </source>
</evidence>
<dbReference type="KEGG" id="sgra:EX895_000114"/>
<proteinExistence type="predicted"/>
<evidence type="ECO:0000313" key="10">
    <source>
        <dbReference type="Proteomes" id="UP000306050"/>
    </source>
</evidence>
<dbReference type="RefSeq" id="XP_029742101.1">
    <property type="nucleotide sequence ID" value="XM_029880715.1"/>
</dbReference>
<dbReference type="PROSITE" id="PS50850">
    <property type="entry name" value="MFS"/>
    <property type="match status" value="1"/>
</dbReference>
<feature type="transmembrane region" description="Helical" evidence="7">
    <location>
        <begin position="457"/>
        <end position="479"/>
    </location>
</feature>
<protein>
    <recommendedName>
        <fullName evidence="8">Major facilitator superfamily (MFS) profile domain-containing protein</fullName>
    </recommendedName>
</protein>
<comment type="caution">
    <text evidence="9">The sequence shown here is derived from an EMBL/GenBank/DDBJ whole genome shotgun (WGS) entry which is preliminary data.</text>
</comment>
<feature type="region of interest" description="Disordered" evidence="6">
    <location>
        <begin position="322"/>
        <end position="341"/>
    </location>
</feature>
<evidence type="ECO:0000256" key="3">
    <source>
        <dbReference type="ARBA" id="ARBA00022692"/>
    </source>
</evidence>
<dbReference type="OrthoDB" id="3936150at2759"/>
<dbReference type="GeneID" id="40723009"/>
<dbReference type="InterPro" id="IPR036259">
    <property type="entry name" value="MFS_trans_sf"/>
</dbReference>
<feature type="transmembrane region" description="Helical" evidence="7">
    <location>
        <begin position="509"/>
        <end position="529"/>
    </location>
</feature>
<dbReference type="SUPFAM" id="SSF103473">
    <property type="entry name" value="MFS general substrate transporter"/>
    <property type="match status" value="1"/>
</dbReference>
<evidence type="ECO:0000256" key="7">
    <source>
        <dbReference type="SAM" id="Phobius"/>
    </source>
</evidence>
<feature type="transmembrane region" description="Helical" evidence="7">
    <location>
        <begin position="418"/>
        <end position="437"/>
    </location>
</feature>
<reference evidence="9 10" key="1">
    <citation type="submission" date="2019-05" db="EMBL/GenBank/DDBJ databases">
        <title>Sporisorium graminicola CBS 10092 draft sequencing and annotation.</title>
        <authorList>
            <person name="Solano-Gonzalez S."/>
            <person name="Caddick M.X."/>
            <person name="Darby A."/>
        </authorList>
    </citation>
    <scope>NUCLEOTIDE SEQUENCE [LARGE SCALE GENOMIC DNA]</scope>
    <source>
        <strain evidence="9 10">CBS 10092</strain>
    </source>
</reference>
<feature type="transmembrane region" description="Helical" evidence="7">
    <location>
        <begin position="237"/>
        <end position="256"/>
    </location>
</feature>
<keyword evidence="2" id="KW-0813">Transport</keyword>
<dbReference type="EMBL" id="SRRM01000002">
    <property type="protein sequence ID" value="TKY90116.1"/>
    <property type="molecule type" value="Genomic_DNA"/>
</dbReference>
<accession>A0A4U7L094</accession>
<feature type="domain" description="Major facilitator superfamily (MFS) profile" evidence="8">
    <location>
        <begin position="72"/>
        <end position="594"/>
    </location>
</feature>
<dbReference type="Proteomes" id="UP000306050">
    <property type="component" value="Chromosome SGRAM_1"/>
</dbReference>
<feature type="transmembrane region" description="Helical" evidence="7">
    <location>
        <begin position="107"/>
        <end position="127"/>
    </location>
</feature>
<evidence type="ECO:0000256" key="2">
    <source>
        <dbReference type="ARBA" id="ARBA00022448"/>
    </source>
</evidence>
<keyword evidence="10" id="KW-1185">Reference proteome</keyword>
<sequence>MLSMFSRSRAAASSSSGPDAARISQDTDDATLAEFSRMAHEMGVGGTYERKVALINRAIKEEIGFGRFQVWLTFLAGFGWFVDNIWFQALSMSLPQIKLEFTPTHVQFATLALYTGLLIGATFWGFMSDVIGRRPSWNITLFISAVFGIAVGGAPNFVAFGALLACLGLGLGGNLPVDGAMLIEFIPSTHQWILTFLSVFWCFGQLFAAFIGWAFITNYRCETADACPRSSNMGWRYTWFLLGAVTFVMWVARFWVYPIPESPKFLIGKGRDEEALEVIRFIAAQNGKNTTLTLEQLKAAGEGVTLSINTLDANEKKLARDDDDEAKVGLGAPKKKEGDDAEAHIRSAHAAATTTTTTTTTADAAPVAAVSRTLKGRFLSASDLSQLRRSLSDFDARHLAALFATPRMAWNTTLICSLWGLIGLAYPLYNAFIALYLQNAGANQGETTQAEQYRDLVIIAACGIPGSFVAAALVELPYAGRRGTMALFTMLTGLFLFLFTTARTPAAVLGWNCATSLTQNAMYAVLYAISYEVFPAPNRGTGDGLAMSVQRVFGVIAPIVGAYAGSAPTTPIYVSASFFIAAAVLMLFLPYETRGRSAL</sequence>
<dbReference type="GO" id="GO:0016020">
    <property type="term" value="C:membrane"/>
    <property type="evidence" value="ECO:0007669"/>
    <property type="project" value="UniProtKB-SubCell"/>
</dbReference>
<feature type="transmembrane region" description="Helical" evidence="7">
    <location>
        <begin position="68"/>
        <end position="87"/>
    </location>
</feature>
<keyword evidence="5 7" id="KW-0472">Membrane</keyword>
<feature type="compositionally biased region" description="Low complexity" evidence="6">
    <location>
        <begin position="1"/>
        <end position="16"/>
    </location>
</feature>
<dbReference type="Gene3D" id="1.20.1250.20">
    <property type="entry name" value="MFS general substrate transporter like domains"/>
    <property type="match status" value="1"/>
</dbReference>
<feature type="transmembrane region" description="Helical" evidence="7">
    <location>
        <begin position="192"/>
        <end position="216"/>
    </location>
</feature>
<feature type="transmembrane region" description="Helical" evidence="7">
    <location>
        <begin position="139"/>
        <end position="172"/>
    </location>
</feature>
<dbReference type="AlphaFoldDB" id="A0A4U7L094"/>
<evidence type="ECO:0000256" key="4">
    <source>
        <dbReference type="ARBA" id="ARBA00022989"/>
    </source>
</evidence>
<dbReference type="Pfam" id="PF00083">
    <property type="entry name" value="Sugar_tr"/>
    <property type="match status" value="1"/>
</dbReference>
<evidence type="ECO:0000256" key="5">
    <source>
        <dbReference type="ARBA" id="ARBA00023136"/>
    </source>
</evidence>
<evidence type="ECO:0000256" key="6">
    <source>
        <dbReference type="SAM" id="MobiDB-lite"/>
    </source>
</evidence>
<dbReference type="PANTHER" id="PTHR23511">
    <property type="entry name" value="SYNAPTIC VESICLE GLYCOPROTEIN 2"/>
    <property type="match status" value="1"/>
</dbReference>
<feature type="region of interest" description="Disordered" evidence="6">
    <location>
        <begin position="1"/>
        <end position="25"/>
    </location>
</feature>
<gene>
    <name evidence="9" type="ORF">EX895_000114</name>
</gene>
<dbReference type="InterPro" id="IPR020846">
    <property type="entry name" value="MFS_dom"/>
</dbReference>
<dbReference type="InterPro" id="IPR005828">
    <property type="entry name" value="MFS_sugar_transport-like"/>
</dbReference>
<comment type="subcellular location">
    <subcellularLocation>
        <location evidence="1">Membrane</location>
        <topology evidence="1">Multi-pass membrane protein</topology>
    </subcellularLocation>
</comment>
<evidence type="ECO:0000259" key="8">
    <source>
        <dbReference type="PROSITE" id="PS50850"/>
    </source>
</evidence>
<organism evidence="9 10">
    <name type="scientific">Sporisorium graminicola</name>
    <dbReference type="NCBI Taxonomy" id="280036"/>
    <lineage>
        <taxon>Eukaryota</taxon>
        <taxon>Fungi</taxon>
        <taxon>Dikarya</taxon>
        <taxon>Basidiomycota</taxon>
        <taxon>Ustilaginomycotina</taxon>
        <taxon>Ustilaginomycetes</taxon>
        <taxon>Ustilaginales</taxon>
        <taxon>Ustilaginaceae</taxon>
        <taxon>Sporisorium</taxon>
    </lineage>
</organism>
<evidence type="ECO:0000256" key="1">
    <source>
        <dbReference type="ARBA" id="ARBA00004141"/>
    </source>
</evidence>